<evidence type="ECO:0000256" key="6">
    <source>
        <dbReference type="ARBA" id="ARBA00023242"/>
    </source>
</evidence>
<reference evidence="9" key="1">
    <citation type="journal article" date="2013" name="Science">
        <title>Gene transfer from bacteria and archaea facilitated evolution of an extremophilic eukaryote.</title>
        <authorList>
            <person name="Schonknecht G."/>
            <person name="Chen W.H."/>
            <person name="Ternes C.M."/>
            <person name="Barbier G.G."/>
            <person name="Shrestha R.P."/>
            <person name="Stanke M."/>
            <person name="Brautigam A."/>
            <person name="Baker B.J."/>
            <person name="Banfield J.F."/>
            <person name="Garavito R.M."/>
            <person name="Carr K."/>
            <person name="Wilkerson C."/>
            <person name="Rensing S.A."/>
            <person name="Gagneul D."/>
            <person name="Dickenson N.E."/>
            <person name="Oesterhelt C."/>
            <person name="Lercher M.J."/>
            <person name="Weber A.P."/>
        </authorList>
    </citation>
    <scope>NUCLEOTIDE SEQUENCE [LARGE SCALE GENOMIC DNA]</scope>
    <source>
        <strain evidence="9">074W</strain>
    </source>
</reference>
<dbReference type="GO" id="GO:0008380">
    <property type="term" value="P:RNA splicing"/>
    <property type="evidence" value="ECO:0007669"/>
    <property type="project" value="UniProtKB-KW"/>
</dbReference>
<dbReference type="PANTHER" id="PTHR13296:SF0">
    <property type="entry name" value="PRE-MRNA-SPLICING FACTOR SPF27"/>
    <property type="match status" value="1"/>
</dbReference>
<dbReference type="RefSeq" id="XP_005706062.1">
    <property type="nucleotide sequence ID" value="XM_005706005.1"/>
</dbReference>
<comment type="similarity">
    <text evidence="2">Belongs to the SPF27 family.</text>
</comment>
<dbReference type="Proteomes" id="UP000030680">
    <property type="component" value="Unassembled WGS sequence"/>
</dbReference>
<dbReference type="GO" id="GO:0071011">
    <property type="term" value="C:precatalytic spliceosome"/>
    <property type="evidence" value="ECO:0007669"/>
    <property type="project" value="TreeGrafter"/>
</dbReference>
<evidence type="ECO:0000256" key="4">
    <source>
        <dbReference type="ARBA" id="ARBA00022728"/>
    </source>
</evidence>
<dbReference type="GO" id="GO:0000974">
    <property type="term" value="C:Prp19 complex"/>
    <property type="evidence" value="ECO:0007669"/>
    <property type="project" value="TreeGrafter"/>
</dbReference>
<comment type="subcellular location">
    <subcellularLocation>
        <location evidence="1">Nucleus</location>
    </subcellularLocation>
</comment>
<dbReference type="GO" id="GO:0006397">
    <property type="term" value="P:mRNA processing"/>
    <property type="evidence" value="ECO:0007669"/>
    <property type="project" value="UniProtKB-KW"/>
</dbReference>
<keyword evidence="7" id="KW-0175">Coiled coil</keyword>
<keyword evidence="9" id="KW-1185">Reference proteome</keyword>
<dbReference type="EMBL" id="KB454507">
    <property type="protein sequence ID" value="EME29542.1"/>
    <property type="molecule type" value="Genomic_DNA"/>
</dbReference>
<dbReference type="GeneID" id="17088329"/>
<evidence type="ECO:0000313" key="9">
    <source>
        <dbReference type="Proteomes" id="UP000030680"/>
    </source>
</evidence>
<dbReference type="PANTHER" id="PTHR13296">
    <property type="entry name" value="BCAS2 PROTEIN"/>
    <property type="match status" value="1"/>
</dbReference>
<dbReference type="OMA" id="WQTANAN"/>
<keyword evidence="4" id="KW-0747">Spliceosome</keyword>
<protein>
    <submittedName>
        <fullName evidence="8">Pre-mRNA-splicing factor SPF27</fullName>
    </submittedName>
</protein>
<feature type="coiled-coil region" evidence="7">
    <location>
        <begin position="145"/>
        <end position="218"/>
    </location>
</feature>
<keyword evidence="5" id="KW-0508">mRNA splicing</keyword>
<evidence type="ECO:0000256" key="3">
    <source>
        <dbReference type="ARBA" id="ARBA00022664"/>
    </source>
</evidence>
<accession>M2XHI3</accession>
<dbReference type="KEGG" id="gsl:Gasu_29850"/>
<dbReference type="Gramene" id="EME29542">
    <property type="protein sequence ID" value="EME29542"/>
    <property type="gene ID" value="Gasu_29850"/>
</dbReference>
<dbReference type="Pfam" id="PF05700">
    <property type="entry name" value="BCAS2"/>
    <property type="match status" value="1"/>
</dbReference>
<evidence type="ECO:0000313" key="8">
    <source>
        <dbReference type="EMBL" id="EME29542.1"/>
    </source>
</evidence>
<name>M2XHI3_GALSU</name>
<evidence type="ECO:0000256" key="7">
    <source>
        <dbReference type="SAM" id="Coils"/>
    </source>
</evidence>
<dbReference type="InterPro" id="IPR008409">
    <property type="entry name" value="SPF27"/>
</dbReference>
<evidence type="ECO:0000256" key="1">
    <source>
        <dbReference type="ARBA" id="ARBA00004123"/>
    </source>
</evidence>
<gene>
    <name evidence="8" type="ORF">Gasu_29850</name>
</gene>
<sequence length="219" mass="25769">MESDNVFPVQELQEESKQPLIDALPYADENILESSELSRQVESLLQTELSLVEKKSWEEQQSKSLFLDSLVGIEVQRMEEGLPSEYEDPFKRYQVSYPSGTKEADVHEWEKSIHLLQTSLEHDLLCLANLELLKRYGSQSWLLFVSQLEKQVQRHRIMLNEEKNHIDEVNVRRKKLQEGALRKLTNLDRTWKQLIRKNKQIELACSRLEAEIRHLKETA</sequence>
<proteinExistence type="inferred from homology"/>
<dbReference type="OrthoDB" id="205794at2759"/>
<dbReference type="eggNOG" id="KOG3096">
    <property type="taxonomic scope" value="Eukaryota"/>
</dbReference>
<evidence type="ECO:0000256" key="2">
    <source>
        <dbReference type="ARBA" id="ARBA00010788"/>
    </source>
</evidence>
<organism evidence="8 9">
    <name type="scientific">Galdieria sulphuraria</name>
    <name type="common">Red alga</name>
    <dbReference type="NCBI Taxonomy" id="130081"/>
    <lineage>
        <taxon>Eukaryota</taxon>
        <taxon>Rhodophyta</taxon>
        <taxon>Bangiophyceae</taxon>
        <taxon>Galdieriales</taxon>
        <taxon>Galdieriaceae</taxon>
        <taxon>Galdieria</taxon>
    </lineage>
</organism>
<dbReference type="STRING" id="130081.M2XHI3"/>
<keyword evidence="3" id="KW-0507">mRNA processing</keyword>
<dbReference type="AlphaFoldDB" id="M2XHI3"/>
<evidence type="ECO:0000256" key="5">
    <source>
        <dbReference type="ARBA" id="ARBA00023187"/>
    </source>
</evidence>
<dbReference type="GO" id="GO:0071013">
    <property type="term" value="C:catalytic step 2 spliceosome"/>
    <property type="evidence" value="ECO:0007669"/>
    <property type="project" value="TreeGrafter"/>
</dbReference>
<keyword evidence="6" id="KW-0539">Nucleus</keyword>